<dbReference type="InterPro" id="IPR036986">
    <property type="entry name" value="S4_RNA-bd_sf"/>
</dbReference>
<protein>
    <recommendedName>
        <fullName evidence="6 7">Small ribosomal subunit protein uS4</fullName>
    </recommendedName>
</protein>
<evidence type="ECO:0000256" key="3">
    <source>
        <dbReference type="ARBA" id="ARBA00022884"/>
    </source>
</evidence>
<keyword evidence="3 7" id="KW-0694">RNA-binding</keyword>
<dbReference type="PANTHER" id="PTHR11831:SF4">
    <property type="entry name" value="SMALL RIBOSOMAL SUBUNIT PROTEIN US4M"/>
    <property type="match status" value="1"/>
</dbReference>
<dbReference type="GO" id="GO:0019843">
    <property type="term" value="F:rRNA binding"/>
    <property type="evidence" value="ECO:0007669"/>
    <property type="project" value="UniProtKB-UniRule"/>
</dbReference>
<organism evidence="11 12">
    <name type="scientific">Candidatus Harrisonbacteria bacterium RIFCSPLOWO2_01_FULL_40_28</name>
    <dbReference type="NCBI Taxonomy" id="1798406"/>
    <lineage>
        <taxon>Bacteria</taxon>
        <taxon>Candidatus Harrisoniibacteriota</taxon>
    </lineage>
</organism>
<evidence type="ECO:0000256" key="7">
    <source>
        <dbReference type="HAMAP-Rule" id="MF_01306"/>
    </source>
</evidence>
<reference evidence="11 12" key="1">
    <citation type="journal article" date="2016" name="Nat. Commun.">
        <title>Thousands of microbial genomes shed light on interconnected biogeochemical processes in an aquifer system.</title>
        <authorList>
            <person name="Anantharaman K."/>
            <person name="Brown C.T."/>
            <person name="Hug L.A."/>
            <person name="Sharon I."/>
            <person name="Castelle C.J."/>
            <person name="Probst A.J."/>
            <person name="Thomas B.C."/>
            <person name="Singh A."/>
            <person name="Wilkins M.J."/>
            <person name="Karaoz U."/>
            <person name="Brodie E.L."/>
            <person name="Williams K.H."/>
            <person name="Hubbard S.S."/>
            <person name="Banfield J.F."/>
        </authorList>
    </citation>
    <scope>NUCLEOTIDE SEQUENCE [LARGE SCALE GENOMIC DNA]</scope>
</reference>
<dbReference type="CDD" id="cd00165">
    <property type="entry name" value="S4"/>
    <property type="match status" value="1"/>
</dbReference>
<dbReference type="Gene3D" id="3.10.290.10">
    <property type="entry name" value="RNA-binding S4 domain"/>
    <property type="match status" value="1"/>
</dbReference>
<proteinExistence type="inferred from homology"/>
<keyword evidence="2 7" id="KW-0699">rRNA-binding</keyword>
<evidence type="ECO:0000259" key="9">
    <source>
        <dbReference type="SMART" id="SM00363"/>
    </source>
</evidence>
<gene>
    <name evidence="7" type="primary">rpsD</name>
    <name evidence="11" type="ORF">A3A04_01325</name>
</gene>
<dbReference type="NCBIfam" id="NF003717">
    <property type="entry name" value="PRK05327.1"/>
    <property type="match status" value="1"/>
</dbReference>
<dbReference type="Pfam" id="PF00163">
    <property type="entry name" value="Ribosomal_S4"/>
    <property type="match status" value="1"/>
</dbReference>
<comment type="subunit">
    <text evidence="7">Part of the 30S ribosomal subunit. Contacts protein S5. The interaction surface between S4 and S5 is involved in control of translational fidelity.</text>
</comment>
<dbReference type="InterPro" id="IPR005709">
    <property type="entry name" value="Ribosomal_uS4_bac-type"/>
</dbReference>
<dbReference type="Pfam" id="PF01479">
    <property type="entry name" value="S4"/>
    <property type="match status" value="1"/>
</dbReference>
<dbReference type="PROSITE" id="PS00632">
    <property type="entry name" value="RIBOSOMAL_S4"/>
    <property type="match status" value="1"/>
</dbReference>
<evidence type="ECO:0000256" key="1">
    <source>
        <dbReference type="ARBA" id="ARBA00007465"/>
    </source>
</evidence>
<evidence type="ECO:0000313" key="12">
    <source>
        <dbReference type="Proteomes" id="UP000178517"/>
    </source>
</evidence>
<dbReference type="Gene3D" id="1.10.1050.10">
    <property type="entry name" value="Ribosomal Protein S4 Delta 41, Chain A, domain 1"/>
    <property type="match status" value="1"/>
</dbReference>
<comment type="similarity">
    <text evidence="1 7 8">Belongs to the universal ribosomal protein uS4 family.</text>
</comment>
<dbReference type="PANTHER" id="PTHR11831">
    <property type="entry name" value="30S 40S RIBOSOMAL PROTEIN"/>
    <property type="match status" value="1"/>
</dbReference>
<evidence type="ECO:0000256" key="5">
    <source>
        <dbReference type="ARBA" id="ARBA00023274"/>
    </source>
</evidence>
<comment type="caution">
    <text evidence="11">The sequence shown here is derived from an EMBL/GenBank/DDBJ whole genome shotgun (WGS) entry which is preliminary data.</text>
</comment>
<keyword evidence="5 7" id="KW-0687">Ribonucleoprotein</keyword>
<sequence>MNIKEKKERALGVRLFLKAHRCNSPKCALARKPFAPGIFGKKRKRALSEMGTELREKQKVKFSYSLNEAQLKRIFTAALKSPEATNELMIQLLERRLDNVVFRLGFAESRASARQLVRHGHIIVNGHKVTAPAYMAEIGDVLTFRPESKTLQVFKNAEVGIEKAESLEWLTVNPKEMKGTVKTLPSGIEVPFNMSLLVEYYSK</sequence>
<dbReference type="AlphaFoldDB" id="A0A1G1ZMJ9"/>
<dbReference type="SMART" id="SM00363">
    <property type="entry name" value="S4"/>
    <property type="match status" value="1"/>
</dbReference>
<dbReference type="SMART" id="SM01390">
    <property type="entry name" value="Ribosomal_S4"/>
    <property type="match status" value="1"/>
</dbReference>
<dbReference type="GO" id="GO:0015935">
    <property type="term" value="C:small ribosomal subunit"/>
    <property type="evidence" value="ECO:0007669"/>
    <property type="project" value="InterPro"/>
</dbReference>
<dbReference type="FunFam" id="3.10.290.10:FF:000001">
    <property type="entry name" value="30S ribosomal protein S4"/>
    <property type="match status" value="1"/>
</dbReference>
<dbReference type="SUPFAM" id="SSF55174">
    <property type="entry name" value="Alpha-L RNA-binding motif"/>
    <property type="match status" value="1"/>
</dbReference>
<dbReference type="EMBL" id="MHJI01000027">
    <property type="protein sequence ID" value="OGY64990.1"/>
    <property type="molecule type" value="Genomic_DNA"/>
</dbReference>
<evidence type="ECO:0000256" key="4">
    <source>
        <dbReference type="ARBA" id="ARBA00022980"/>
    </source>
</evidence>
<evidence type="ECO:0000256" key="8">
    <source>
        <dbReference type="RuleBase" id="RU003699"/>
    </source>
</evidence>
<dbReference type="Proteomes" id="UP000178517">
    <property type="component" value="Unassembled WGS sequence"/>
</dbReference>
<dbReference type="GO" id="GO:0003735">
    <property type="term" value="F:structural constituent of ribosome"/>
    <property type="evidence" value="ECO:0007669"/>
    <property type="project" value="InterPro"/>
</dbReference>
<accession>A0A1G1ZMJ9</accession>
<name>A0A1G1ZMJ9_9BACT</name>
<dbReference type="GO" id="GO:0006412">
    <property type="term" value="P:translation"/>
    <property type="evidence" value="ECO:0007669"/>
    <property type="project" value="UniProtKB-UniRule"/>
</dbReference>
<evidence type="ECO:0000256" key="6">
    <source>
        <dbReference type="ARBA" id="ARBA00035254"/>
    </source>
</evidence>
<dbReference type="STRING" id="1798406.A3A04_01325"/>
<evidence type="ECO:0000313" key="11">
    <source>
        <dbReference type="EMBL" id="OGY64990.1"/>
    </source>
</evidence>
<dbReference type="InterPro" id="IPR001912">
    <property type="entry name" value="Ribosomal_uS4_N"/>
</dbReference>
<dbReference type="InterPro" id="IPR018079">
    <property type="entry name" value="Ribosomal_uS4_CS"/>
</dbReference>
<dbReference type="InterPro" id="IPR002942">
    <property type="entry name" value="S4_RNA-bd"/>
</dbReference>
<feature type="domain" description="Small ribosomal subunit protein uS4 N-terminal" evidence="10">
    <location>
        <begin position="2"/>
        <end position="94"/>
    </location>
</feature>
<evidence type="ECO:0000259" key="10">
    <source>
        <dbReference type="SMART" id="SM01390"/>
    </source>
</evidence>
<dbReference type="GO" id="GO:0042274">
    <property type="term" value="P:ribosomal small subunit biogenesis"/>
    <property type="evidence" value="ECO:0007669"/>
    <property type="project" value="TreeGrafter"/>
</dbReference>
<dbReference type="HAMAP" id="MF_01306_B">
    <property type="entry name" value="Ribosomal_uS4_B"/>
    <property type="match status" value="1"/>
</dbReference>
<comment type="function">
    <text evidence="7">With S5 and S12 plays an important role in translational accuracy.</text>
</comment>
<keyword evidence="4 7" id="KW-0689">Ribosomal protein</keyword>
<comment type="function">
    <text evidence="7">One of the primary rRNA binding proteins, it binds directly to 16S rRNA where it nucleates assembly of the body of the 30S subunit.</text>
</comment>
<dbReference type="InterPro" id="IPR022801">
    <property type="entry name" value="Ribosomal_uS4"/>
</dbReference>
<dbReference type="PROSITE" id="PS50889">
    <property type="entry name" value="S4"/>
    <property type="match status" value="1"/>
</dbReference>
<evidence type="ECO:0000256" key="2">
    <source>
        <dbReference type="ARBA" id="ARBA00022730"/>
    </source>
</evidence>
<feature type="domain" description="RNA-binding S4" evidence="9">
    <location>
        <begin position="95"/>
        <end position="156"/>
    </location>
</feature>